<evidence type="ECO:0000256" key="6">
    <source>
        <dbReference type="ARBA" id="ARBA00022962"/>
    </source>
</evidence>
<dbReference type="UniPathway" id="UPA00159">
    <property type="reaction ID" value="UER00277"/>
</dbReference>
<comment type="function">
    <text evidence="9">Catalyzes the ATP-dependent amination of UTP to CTP with either L-glutamine or ammonia as the source of nitrogen.</text>
</comment>
<dbReference type="Gene3D" id="3.40.50.300">
    <property type="entry name" value="P-loop containing nucleotide triphosphate hydrolases"/>
    <property type="match status" value="1"/>
</dbReference>
<evidence type="ECO:0000313" key="13">
    <source>
        <dbReference type="Proteomes" id="UP000295252"/>
    </source>
</evidence>
<keyword evidence="6 9" id="KW-0315">Glutamine amidotransferase</keyword>
<keyword evidence="3 9" id="KW-0436">Ligase</keyword>
<dbReference type="SUPFAM" id="SSF52317">
    <property type="entry name" value="Class I glutamine amidotransferase-like"/>
    <property type="match status" value="1"/>
</dbReference>
<protein>
    <recommendedName>
        <fullName evidence="9">CTP synthase</fullName>
        <ecNumber evidence="9">6.3.4.2</ecNumber>
    </recommendedName>
    <alternativeName>
        <fullName evidence="9">UTP--ammonia ligase</fullName>
    </alternativeName>
</protein>
<evidence type="ECO:0000256" key="1">
    <source>
        <dbReference type="ARBA" id="ARBA00005171"/>
    </source>
</evidence>
<dbReference type="InterPro" id="IPR004468">
    <property type="entry name" value="CTP_synthase"/>
</dbReference>
<dbReference type="NCBIfam" id="TIGR00337">
    <property type="entry name" value="PyrG"/>
    <property type="match status" value="1"/>
</dbReference>
<dbReference type="Gramene" id="CDP04122">
    <property type="protein sequence ID" value="CDP04122"/>
    <property type="gene ID" value="GSCOC_T00017423001"/>
</dbReference>
<dbReference type="STRING" id="49390.A0A068U755"/>
<dbReference type="GO" id="GO:0042802">
    <property type="term" value="F:identical protein binding"/>
    <property type="evidence" value="ECO:0007669"/>
    <property type="project" value="TreeGrafter"/>
</dbReference>
<dbReference type="EC" id="6.3.4.2" evidence="9"/>
<dbReference type="PhylomeDB" id="A0A068U755"/>
<evidence type="ECO:0000256" key="8">
    <source>
        <dbReference type="ARBA" id="ARBA00047781"/>
    </source>
</evidence>
<evidence type="ECO:0000256" key="9">
    <source>
        <dbReference type="RuleBase" id="RU810713"/>
    </source>
</evidence>
<proteinExistence type="inferred from homology"/>
<dbReference type="GO" id="GO:0005524">
    <property type="term" value="F:ATP binding"/>
    <property type="evidence" value="ECO:0007669"/>
    <property type="project" value="UniProtKB-KW"/>
</dbReference>
<dbReference type="Pfam" id="PF00117">
    <property type="entry name" value="GATase"/>
    <property type="match status" value="1"/>
</dbReference>
<dbReference type="InterPro" id="IPR017926">
    <property type="entry name" value="GATASE"/>
</dbReference>
<name>A0A068U755_COFCA</name>
<dbReference type="Proteomes" id="UP000295252">
    <property type="component" value="Chromosome XI"/>
</dbReference>
<evidence type="ECO:0000256" key="3">
    <source>
        <dbReference type="ARBA" id="ARBA00022598"/>
    </source>
</evidence>
<dbReference type="InterPro" id="IPR029062">
    <property type="entry name" value="Class_I_gatase-like"/>
</dbReference>
<dbReference type="FunCoup" id="A0A068U755">
    <property type="interactions" value="1865"/>
</dbReference>
<evidence type="ECO:0000259" key="10">
    <source>
        <dbReference type="Pfam" id="PF00117"/>
    </source>
</evidence>
<dbReference type="NCBIfam" id="NF003792">
    <property type="entry name" value="PRK05380.1"/>
    <property type="match status" value="1"/>
</dbReference>
<keyword evidence="5 9" id="KW-0067">ATP-binding</keyword>
<dbReference type="PROSITE" id="PS51273">
    <property type="entry name" value="GATASE_TYPE_1"/>
    <property type="match status" value="1"/>
</dbReference>
<dbReference type="FunFam" id="3.40.50.880:FF:000012">
    <property type="entry name" value="CTP synthase"/>
    <property type="match status" value="1"/>
</dbReference>
<dbReference type="PANTHER" id="PTHR11550">
    <property type="entry name" value="CTP SYNTHASE"/>
    <property type="match status" value="1"/>
</dbReference>
<dbReference type="OMA" id="KGMTQEP"/>
<feature type="domain" description="CTP synthase N-terminal" evidence="11">
    <location>
        <begin position="2"/>
        <end position="260"/>
    </location>
</feature>
<comment type="similarity">
    <text evidence="2 9">Belongs to the CTP synthase family.</text>
</comment>
<reference evidence="13" key="1">
    <citation type="journal article" date="2014" name="Science">
        <title>The coffee genome provides insight into the convergent evolution of caffeine biosynthesis.</title>
        <authorList>
            <person name="Denoeud F."/>
            <person name="Carretero-Paulet L."/>
            <person name="Dereeper A."/>
            <person name="Droc G."/>
            <person name="Guyot R."/>
            <person name="Pietrella M."/>
            <person name="Zheng C."/>
            <person name="Alberti A."/>
            <person name="Anthony F."/>
            <person name="Aprea G."/>
            <person name="Aury J.M."/>
            <person name="Bento P."/>
            <person name="Bernard M."/>
            <person name="Bocs S."/>
            <person name="Campa C."/>
            <person name="Cenci A."/>
            <person name="Combes M.C."/>
            <person name="Crouzillat D."/>
            <person name="Da Silva C."/>
            <person name="Daddiego L."/>
            <person name="De Bellis F."/>
            <person name="Dussert S."/>
            <person name="Garsmeur O."/>
            <person name="Gayraud T."/>
            <person name="Guignon V."/>
            <person name="Jahn K."/>
            <person name="Jamilloux V."/>
            <person name="Joet T."/>
            <person name="Labadie K."/>
            <person name="Lan T."/>
            <person name="Leclercq J."/>
            <person name="Lepelley M."/>
            <person name="Leroy T."/>
            <person name="Li L.T."/>
            <person name="Librado P."/>
            <person name="Lopez L."/>
            <person name="Munoz A."/>
            <person name="Noel B."/>
            <person name="Pallavicini A."/>
            <person name="Perrotta G."/>
            <person name="Poncet V."/>
            <person name="Pot D."/>
            <person name="Priyono X."/>
            <person name="Rigoreau M."/>
            <person name="Rouard M."/>
            <person name="Rozas J."/>
            <person name="Tranchant-Dubreuil C."/>
            <person name="VanBuren R."/>
            <person name="Zhang Q."/>
            <person name="Andrade A.C."/>
            <person name="Argout X."/>
            <person name="Bertrand B."/>
            <person name="de Kochko A."/>
            <person name="Graziosi G."/>
            <person name="Henry R.J."/>
            <person name="Jayarama X."/>
            <person name="Ming R."/>
            <person name="Nagai C."/>
            <person name="Rounsley S."/>
            <person name="Sankoff D."/>
            <person name="Giuliano G."/>
            <person name="Albert V.A."/>
            <person name="Wincker P."/>
            <person name="Lashermes P."/>
        </authorList>
    </citation>
    <scope>NUCLEOTIDE SEQUENCE [LARGE SCALE GENOMIC DNA]</scope>
    <source>
        <strain evidence="13">cv. DH200-94</strain>
    </source>
</reference>
<keyword evidence="7 9" id="KW-0665">Pyrimidine biosynthesis</keyword>
<dbReference type="InParanoid" id="A0A068U755"/>
<evidence type="ECO:0000259" key="11">
    <source>
        <dbReference type="Pfam" id="PF06418"/>
    </source>
</evidence>
<dbReference type="GO" id="GO:0019856">
    <property type="term" value="P:pyrimidine nucleobase biosynthetic process"/>
    <property type="evidence" value="ECO:0007669"/>
    <property type="project" value="TreeGrafter"/>
</dbReference>
<evidence type="ECO:0000313" key="12">
    <source>
        <dbReference type="EMBL" id="CDP04122.1"/>
    </source>
</evidence>
<keyword evidence="13" id="KW-1185">Reference proteome</keyword>
<dbReference type="PANTHER" id="PTHR11550:SF34">
    <property type="entry name" value="CTP SYNTHASE"/>
    <property type="match status" value="1"/>
</dbReference>
<dbReference type="FunFam" id="3.40.50.300:FF:000305">
    <property type="entry name" value="CTP synthase"/>
    <property type="match status" value="1"/>
</dbReference>
<dbReference type="CDD" id="cd01746">
    <property type="entry name" value="GATase1_CTP_Synthase"/>
    <property type="match status" value="1"/>
</dbReference>
<evidence type="ECO:0000256" key="5">
    <source>
        <dbReference type="ARBA" id="ARBA00022840"/>
    </source>
</evidence>
<dbReference type="Gene3D" id="3.40.50.880">
    <property type="match status" value="1"/>
</dbReference>
<feature type="domain" description="Glutamine amidotransferase" evidence="10">
    <location>
        <begin position="298"/>
        <end position="531"/>
    </location>
</feature>
<dbReference type="GO" id="GO:0044210">
    <property type="term" value="P:'de novo' CTP biosynthetic process"/>
    <property type="evidence" value="ECO:0007669"/>
    <property type="project" value="UniProtKB-UniRule"/>
</dbReference>
<accession>A0A068U755</accession>
<gene>
    <name evidence="12" type="ORF">GSCOC_T00017423001</name>
</gene>
<dbReference type="EMBL" id="HG739096">
    <property type="protein sequence ID" value="CDP04122.1"/>
    <property type="molecule type" value="Genomic_DNA"/>
</dbReference>
<dbReference type="InterPro" id="IPR027417">
    <property type="entry name" value="P-loop_NTPase"/>
</dbReference>
<dbReference type="CDD" id="cd03113">
    <property type="entry name" value="CTPS_N"/>
    <property type="match status" value="1"/>
</dbReference>
<dbReference type="AlphaFoldDB" id="A0A068U755"/>
<dbReference type="InterPro" id="IPR017456">
    <property type="entry name" value="CTP_synthase_N"/>
</dbReference>
<evidence type="ECO:0000256" key="4">
    <source>
        <dbReference type="ARBA" id="ARBA00022741"/>
    </source>
</evidence>
<dbReference type="SUPFAM" id="SSF52540">
    <property type="entry name" value="P-loop containing nucleoside triphosphate hydrolases"/>
    <property type="match status" value="1"/>
</dbReference>
<dbReference type="OrthoDB" id="1739076at2759"/>
<dbReference type="GO" id="GO:0003883">
    <property type="term" value="F:CTP synthase activity"/>
    <property type="evidence" value="ECO:0007669"/>
    <property type="project" value="UniProtKB-UniRule"/>
</dbReference>
<dbReference type="InterPro" id="IPR033828">
    <property type="entry name" value="GATase1_CTP_Synthase"/>
</dbReference>
<evidence type="ECO:0000256" key="7">
    <source>
        <dbReference type="ARBA" id="ARBA00022975"/>
    </source>
</evidence>
<dbReference type="Pfam" id="PF06418">
    <property type="entry name" value="CTP_synth_N"/>
    <property type="match status" value="1"/>
</dbReference>
<comment type="pathway">
    <text evidence="1 9">Pyrimidine metabolism; CTP biosynthesis via de novo pathway; CTP from UDP: step 2/2.</text>
</comment>
<keyword evidence="4 9" id="KW-0547">Nucleotide-binding</keyword>
<organism evidence="12 13">
    <name type="scientific">Coffea canephora</name>
    <name type="common">Robusta coffee</name>
    <dbReference type="NCBI Taxonomy" id="49390"/>
    <lineage>
        <taxon>Eukaryota</taxon>
        <taxon>Viridiplantae</taxon>
        <taxon>Streptophyta</taxon>
        <taxon>Embryophyta</taxon>
        <taxon>Tracheophyta</taxon>
        <taxon>Spermatophyta</taxon>
        <taxon>Magnoliopsida</taxon>
        <taxon>eudicotyledons</taxon>
        <taxon>Gunneridae</taxon>
        <taxon>Pentapetalae</taxon>
        <taxon>asterids</taxon>
        <taxon>lamiids</taxon>
        <taxon>Gentianales</taxon>
        <taxon>Rubiaceae</taxon>
        <taxon>Ixoroideae</taxon>
        <taxon>Gardenieae complex</taxon>
        <taxon>Bertiereae - Coffeeae clade</taxon>
        <taxon>Coffeeae</taxon>
        <taxon>Coffea</taxon>
    </lineage>
</organism>
<comment type="catalytic activity">
    <reaction evidence="8 9">
        <text>UTP + L-glutamine + ATP + H2O = CTP + L-glutamate + ADP + phosphate + 2 H(+)</text>
        <dbReference type="Rhea" id="RHEA:26426"/>
        <dbReference type="ChEBI" id="CHEBI:15377"/>
        <dbReference type="ChEBI" id="CHEBI:15378"/>
        <dbReference type="ChEBI" id="CHEBI:29985"/>
        <dbReference type="ChEBI" id="CHEBI:30616"/>
        <dbReference type="ChEBI" id="CHEBI:37563"/>
        <dbReference type="ChEBI" id="CHEBI:43474"/>
        <dbReference type="ChEBI" id="CHEBI:46398"/>
        <dbReference type="ChEBI" id="CHEBI:58359"/>
        <dbReference type="ChEBI" id="CHEBI:456216"/>
        <dbReference type="EC" id="6.3.4.2"/>
    </reaction>
</comment>
<sequence length="587" mass="64227">MKYVLVTGGVVSGLGKGVTASSIGLILKACGLRVTSIKIDPYLNTDAGTMSPFEHGEVFVLDDGGEVDLDLGNYERFLDIKDISVIDKERRGDYLGKTVQVVPHITDAIQEWIERVAAIPVDGIEGPADVCVIELGGTIGDIESMPFIEALGQFSYRVGAGNFCLVHVSLVPVLNVVGEQKTKPTQHSVRGLRSQGLMPNILACRSTKELEEQVKDKLSQFCHVPFENIITLYDVSNIWHVPLLLKDQKAHEAILKVLDLKGVACEPALGEWTARAKFCDKLHEPVRIAMVGKYTGLSDSYLSVLKALLHASVACRRKLYIDWVPASDLEIATAQENPDAYRSAWSLLKGADGVLVPGGFGDRGVEGKILAAKYARENRKPYLGICLGMQTAVIEFARSVLGMQDANSTEFNAHTRNPCVIFMPEGSKTHMGGTMRLGSRRTYFQVKDCKSAKLYGNRSFVDERHRHRYEVNPEMVSLLEDAGLCFTGKDETGRRMEIVELSHHPYFIGVQFHPEFKSRPGKPSAVFLGLIAAASGQLDAWLKKGTAKPCALSNGIPAIKPHLNGTPTKLVNGPLDGIYYNGNGLHV</sequence>
<evidence type="ECO:0000256" key="2">
    <source>
        <dbReference type="ARBA" id="ARBA00007533"/>
    </source>
</evidence>